<dbReference type="Proteomes" id="UP000309454">
    <property type="component" value="Unassembled WGS sequence"/>
</dbReference>
<name>A0A3N0AAY8_9ACTN</name>
<keyword evidence="3" id="KW-1185">Reference proteome</keyword>
<dbReference type="AlphaFoldDB" id="A0A3N0AAY8"/>
<sequence>MEEKMMTRRDLVIAVAGVLGVSALQCFESQDAYAVIGSEPIAKTAAQLWAEAEMKARIQGCEVEYGLTPGNSPVPLSRVTGSIQSEMVFLFGQPDYITAYASYEVSSANRITSLYTAGLYGGASSATQLHYNKTILDNGRTMALYYTAVMQNYIGLNQGVSVYAEFGVSGGKAIRVTTM</sequence>
<dbReference type="GeneID" id="93356554"/>
<dbReference type="EMBL" id="JACHYA010000008">
    <property type="protein sequence ID" value="MBB3172047.1"/>
    <property type="molecule type" value="Genomic_DNA"/>
</dbReference>
<accession>A0A3N0AAY8</accession>
<dbReference type="EMBL" id="SSTM01000002">
    <property type="protein sequence ID" value="TJW11450.1"/>
    <property type="molecule type" value="Genomic_DNA"/>
</dbReference>
<organism evidence="2 3">
    <name type="scientific">Parvibacter caecicola</name>
    <dbReference type="NCBI Taxonomy" id="747645"/>
    <lineage>
        <taxon>Bacteria</taxon>
        <taxon>Bacillati</taxon>
        <taxon>Actinomycetota</taxon>
        <taxon>Coriobacteriia</taxon>
        <taxon>Coriobacteriales</taxon>
        <taxon>Coriobacteriaceae</taxon>
        <taxon>Parvibacter</taxon>
    </lineage>
</organism>
<reference evidence="1 4" key="2">
    <citation type="submission" date="2020-08" db="EMBL/GenBank/DDBJ databases">
        <title>Sequencing the genomes of 1000 actinobacteria strains.</title>
        <authorList>
            <person name="Klenk H.-P."/>
        </authorList>
    </citation>
    <scope>NUCLEOTIDE SEQUENCE [LARGE SCALE GENOMIC DNA]</scope>
    <source>
        <strain evidence="1 4">DSM 22242</strain>
    </source>
</reference>
<dbReference type="Proteomes" id="UP000530850">
    <property type="component" value="Unassembled WGS sequence"/>
</dbReference>
<evidence type="ECO:0000313" key="1">
    <source>
        <dbReference type="EMBL" id="MBB3172047.1"/>
    </source>
</evidence>
<protein>
    <submittedName>
        <fullName evidence="2">Uncharacterized protein</fullName>
    </submittedName>
</protein>
<proteinExistence type="predicted"/>
<evidence type="ECO:0000313" key="4">
    <source>
        <dbReference type="Proteomes" id="UP000530850"/>
    </source>
</evidence>
<evidence type="ECO:0000313" key="2">
    <source>
        <dbReference type="EMBL" id="TJW11450.1"/>
    </source>
</evidence>
<evidence type="ECO:0000313" key="3">
    <source>
        <dbReference type="Proteomes" id="UP000309454"/>
    </source>
</evidence>
<dbReference type="RefSeq" id="WP_123185246.1">
    <property type="nucleotide sequence ID" value="NZ_CANSOV010000021.1"/>
</dbReference>
<gene>
    <name evidence="2" type="ORF">E5982_04400</name>
    <name evidence="1" type="ORF">FHR31_001880</name>
</gene>
<reference evidence="2 3" key="1">
    <citation type="submission" date="2019-04" db="EMBL/GenBank/DDBJ databases">
        <title>Microbes associate with the intestines of laboratory mice.</title>
        <authorList>
            <person name="Navarre W."/>
            <person name="Wong E."/>
            <person name="Huang K.C."/>
            <person name="Tropini C."/>
            <person name="Ng K."/>
            <person name="Yu B."/>
        </authorList>
    </citation>
    <scope>NUCLEOTIDE SEQUENCE [LARGE SCALE GENOMIC DNA]</scope>
    <source>
        <strain evidence="2 3">NM48_B13</strain>
    </source>
</reference>
<dbReference type="OrthoDB" id="9849210at2"/>
<comment type="caution">
    <text evidence="2">The sequence shown here is derived from an EMBL/GenBank/DDBJ whole genome shotgun (WGS) entry which is preliminary data.</text>
</comment>